<evidence type="ECO:0000313" key="4">
    <source>
        <dbReference type="Proteomes" id="UP000439314"/>
    </source>
</evidence>
<dbReference type="EMBL" id="WJPN01000001">
    <property type="protein sequence ID" value="MRG99194.1"/>
    <property type="molecule type" value="Genomic_DNA"/>
</dbReference>
<dbReference type="EMBL" id="WJPM01000001">
    <property type="protein sequence ID" value="MRH73015.1"/>
    <property type="molecule type" value="Genomic_DNA"/>
</dbReference>
<sequence>MRVASTAIPTGTTPAEWRSIEHAATRELQRRTEAAHTAVIALLQTHAAAFSAKQRAQIRRRLARGG</sequence>
<proteinExistence type="predicted"/>
<reference evidence="2" key="2">
    <citation type="journal article" date="2020" name="Plant Dis.">
        <title>A Grain Rot of Rice in Iran Caused by a Xanthomonas Strain Closely Related to X. sacchari.</title>
        <authorList>
            <person name="Mirghasempour S.A."/>
            <person name="Huang S."/>
            <person name="Studholme D.J."/>
            <person name="Brady C.L."/>
        </authorList>
    </citation>
    <scope>NUCLEOTIDE SEQUENCE</scope>
    <source>
        <strain evidence="2">SAM114</strain>
    </source>
</reference>
<gene>
    <name evidence="1" type="ORF">GIY21_02710</name>
    <name evidence="2" type="ORF">GIY22_00070</name>
</gene>
<dbReference type="Proteomes" id="UP000439314">
    <property type="component" value="Unassembled WGS sequence"/>
</dbReference>
<evidence type="ECO:0000313" key="3">
    <source>
        <dbReference type="Proteomes" id="UP000437931"/>
    </source>
</evidence>
<reference evidence="3 4" key="1">
    <citation type="submission" date="2019-11" db="EMBL/GenBank/DDBJ databases">
        <title>First report of rice panicle blight caused by Xanthomonas sp. in Iran.</title>
        <authorList>
            <person name="Mirghasempour S.A."/>
            <person name="Huang S."/>
            <person name="Brady C.L."/>
            <person name="Studholme D.J."/>
        </authorList>
    </citation>
    <scope>NUCLEOTIDE SEQUENCE [LARGE SCALE GENOMIC DNA]</scope>
    <source>
        <strain evidence="1 4">ASD011</strain>
        <strain evidence="3">SAM114</strain>
    </source>
</reference>
<accession>A0A6N7QAC1</accession>
<evidence type="ECO:0000313" key="2">
    <source>
        <dbReference type="EMBL" id="MRH73015.1"/>
    </source>
</evidence>
<dbReference type="AlphaFoldDB" id="A0A6N7QAC1"/>
<comment type="caution">
    <text evidence="1">The sequence shown here is derived from an EMBL/GenBank/DDBJ whole genome shotgun (WGS) entry which is preliminary data.</text>
</comment>
<dbReference type="RefSeq" id="WP_017910369.1">
    <property type="nucleotide sequence ID" value="NZ_NMPO01000008.1"/>
</dbReference>
<keyword evidence="3" id="KW-1185">Reference proteome</keyword>
<organism evidence="1 4">
    <name type="scientific">Xanthomonas sontii</name>
    <dbReference type="NCBI Taxonomy" id="2650745"/>
    <lineage>
        <taxon>Bacteria</taxon>
        <taxon>Pseudomonadati</taxon>
        <taxon>Pseudomonadota</taxon>
        <taxon>Gammaproteobacteria</taxon>
        <taxon>Lysobacterales</taxon>
        <taxon>Lysobacteraceae</taxon>
        <taxon>Xanthomonas</taxon>
    </lineage>
</organism>
<name>A0A6N7QAC1_9XANT</name>
<dbReference type="Proteomes" id="UP000437931">
    <property type="component" value="Unassembled WGS sequence"/>
</dbReference>
<evidence type="ECO:0000313" key="1">
    <source>
        <dbReference type="EMBL" id="MRG99194.1"/>
    </source>
</evidence>
<protein>
    <submittedName>
        <fullName evidence="1">Uncharacterized protein</fullName>
    </submittedName>
</protein>